<dbReference type="EMBL" id="CM056812">
    <property type="protein sequence ID" value="KAJ8617658.1"/>
    <property type="molecule type" value="Genomic_DNA"/>
</dbReference>
<evidence type="ECO:0000313" key="2">
    <source>
        <dbReference type="Proteomes" id="UP001234297"/>
    </source>
</evidence>
<name>A0ACC2K9D3_PERAE</name>
<protein>
    <submittedName>
        <fullName evidence="1">Uncharacterized protein</fullName>
    </submittedName>
</protein>
<keyword evidence="2" id="KW-1185">Reference proteome</keyword>
<proteinExistence type="predicted"/>
<dbReference type="Proteomes" id="UP001234297">
    <property type="component" value="Chromosome 4"/>
</dbReference>
<sequence length="88" mass="10248">MLARLRSARLVHLMTTTPKTKIRWKPNGRESPMSPGWNPAELRATSEQHGVLLTEILRWLEELKELLKDEEGSTEGALEGRRWLDWEL</sequence>
<gene>
    <name evidence="1" type="ORF">MRB53_013844</name>
</gene>
<reference evidence="1 2" key="1">
    <citation type="journal article" date="2022" name="Hortic Res">
        <title>A haplotype resolved chromosomal level avocado genome allows analysis of novel avocado genes.</title>
        <authorList>
            <person name="Nath O."/>
            <person name="Fletcher S.J."/>
            <person name="Hayward A."/>
            <person name="Shaw L.M."/>
            <person name="Masouleh A.K."/>
            <person name="Furtado A."/>
            <person name="Henry R.J."/>
            <person name="Mitter N."/>
        </authorList>
    </citation>
    <scope>NUCLEOTIDE SEQUENCE [LARGE SCALE GENOMIC DNA]</scope>
    <source>
        <strain evidence="2">cv. Hass</strain>
    </source>
</reference>
<organism evidence="1 2">
    <name type="scientific">Persea americana</name>
    <name type="common">Avocado</name>
    <dbReference type="NCBI Taxonomy" id="3435"/>
    <lineage>
        <taxon>Eukaryota</taxon>
        <taxon>Viridiplantae</taxon>
        <taxon>Streptophyta</taxon>
        <taxon>Embryophyta</taxon>
        <taxon>Tracheophyta</taxon>
        <taxon>Spermatophyta</taxon>
        <taxon>Magnoliopsida</taxon>
        <taxon>Magnoliidae</taxon>
        <taxon>Laurales</taxon>
        <taxon>Lauraceae</taxon>
        <taxon>Persea</taxon>
    </lineage>
</organism>
<comment type="caution">
    <text evidence="1">The sequence shown here is derived from an EMBL/GenBank/DDBJ whole genome shotgun (WGS) entry which is preliminary data.</text>
</comment>
<accession>A0ACC2K9D3</accession>
<evidence type="ECO:0000313" key="1">
    <source>
        <dbReference type="EMBL" id="KAJ8617658.1"/>
    </source>
</evidence>